<keyword evidence="2" id="KW-0812">Transmembrane</keyword>
<gene>
    <name evidence="3" type="ORF">A2826_00690</name>
</gene>
<feature type="transmembrane region" description="Helical" evidence="2">
    <location>
        <begin position="76"/>
        <end position="99"/>
    </location>
</feature>
<dbReference type="EMBL" id="MFEI01000010">
    <property type="protein sequence ID" value="OGE81066.1"/>
    <property type="molecule type" value="Genomic_DNA"/>
</dbReference>
<comment type="caution">
    <text evidence="3">The sequence shown here is derived from an EMBL/GenBank/DDBJ whole genome shotgun (WGS) entry which is preliminary data.</text>
</comment>
<feature type="transmembrane region" description="Helical" evidence="2">
    <location>
        <begin position="43"/>
        <end position="64"/>
    </location>
</feature>
<proteinExistence type="predicted"/>
<evidence type="ECO:0000313" key="3">
    <source>
        <dbReference type="EMBL" id="OGE81066.1"/>
    </source>
</evidence>
<dbReference type="Proteomes" id="UP000177912">
    <property type="component" value="Unassembled WGS sequence"/>
</dbReference>
<feature type="transmembrane region" description="Helical" evidence="2">
    <location>
        <begin position="111"/>
        <end position="135"/>
    </location>
</feature>
<accession>A0A1F5NTS3</accession>
<keyword evidence="2" id="KW-0472">Membrane</keyword>
<evidence type="ECO:0008006" key="5">
    <source>
        <dbReference type="Google" id="ProtNLM"/>
    </source>
</evidence>
<dbReference type="AlphaFoldDB" id="A0A1F5NTS3"/>
<feature type="transmembrane region" description="Helical" evidence="2">
    <location>
        <begin position="194"/>
        <end position="211"/>
    </location>
</feature>
<evidence type="ECO:0000256" key="2">
    <source>
        <dbReference type="SAM" id="Phobius"/>
    </source>
</evidence>
<evidence type="ECO:0000256" key="1">
    <source>
        <dbReference type="SAM" id="MobiDB-lite"/>
    </source>
</evidence>
<protein>
    <recommendedName>
        <fullName evidence="5">Ferric oxidoreductase domain-containing protein</fullName>
    </recommendedName>
</protein>
<feature type="transmembrane region" description="Helical" evidence="2">
    <location>
        <begin position="155"/>
        <end position="174"/>
    </location>
</feature>
<keyword evidence="2" id="KW-1133">Transmembrane helix</keyword>
<feature type="transmembrane region" description="Helical" evidence="2">
    <location>
        <begin position="231"/>
        <end position="253"/>
    </location>
</feature>
<name>A0A1F5NTS3_9BACT</name>
<dbReference type="STRING" id="1817822.A2826_00690"/>
<evidence type="ECO:0000313" key="4">
    <source>
        <dbReference type="Proteomes" id="UP000177912"/>
    </source>
</evidence>
<organism evidence="3 4">
    <name type="scientific">Candidatus Doudnabacteria bacterium RIFCSPHIGHO2_01_FULL_43_23</name>
    <dbReference type="NCBI Taxonomy" id="1817822"/>
    <lineage>
        <taxon>Bacteria</taxon>
        <taxon>Candidatus Doudnaibacteriota</taxon>
    </lineage>
</organism>
<sequence length="288" mass="32806">MKNQTKNNLQLRIIFKPDTKSMPFIQRYNEILAKTPKFSSTKLWLRSIVFGVATFFIISLYLGYQDGYYIISTANRALAVTAFTLIGFSFMLSGVCYFWDFLDTKIIYRKYLGITGFAFGLAHGLMSAYFYALIWSEALGPTNFYYLWDVFGIKISNVVAFSFGLIGLLIFLMMTSISNRYAALELGGVWWRRLLRVGYLGYVFIIFHFTIKRADVWSSWISHPSGLPPISLWLLLLGLAVLGLRVALQIALVKKKRQTSLLATEHPTTPPQPITPEDPSKTPTNQNQ</sequence>
<reference evidence="3 4" key="1">
    <citation type="journal article" date="2016" name="Nat. Commun.">
        <title>Thousands of microbial genomes shed light on interconnected biogeochemical processes in an aquifer system.</title>
        <authorList>
            <person name="Anantharaman K."/>
            <person name="Brown C.T."/>
            <person name="Hug L.A."/>
            <person name="Sharon I."/>
            <person name="Castelle C.J."/>
            <person name="Probst A.J."/>
            <person name="Thomas B.C."/>
            <person name="Singh A."/>
            <person name="Wilkins M.J."/>
            <person name="Karaoz U."/>
            <person name="Brodie E.L."/>
            <person name="Williams K.H."/>
            <person name="Hubbard S.S."/>
            <person name="Banfield J.F."/>
        </authorList>
    </citation>
    <scope>NUCLEOTIDE SEQUENCE [LARGE SCALE GENOMIC DNA]</scope>
</reference>
<feature type="region of interest" description="Disordered" evidence="1">
    <location>
        <begin position="263"/>
        <end position="288"/>
    </location>
</feature>